<dbReference type="Pfam" id="PF13499">
    <property type="entry name" value="EF-hand_7"/>
    <property type="match status" value="1"/>
</dbReference>
<feature type="compositionally biased region" description="Basic and acidic residues" evidence="3">
    <location>
        <begin position="1"/>
        <end position="13"/>
    </location>
</feature>
<keyword evidence="1" id="KW-0677">Repeat</keyword>
<dbReference type="PANTHER" id="PTHR23049">
    <property type="entry name" value="MYOSIN REGULATORY LIGHT CHAIN 2"/>
    <property type="match status" value="1"/>
</dbReference>
<dbReference type="PROSITE" id="PS50222">
    <property type="entry name" value="EF_HAND_2"/>
    <property type="match status" value="1"/>
</dbReference>
<proteinExistence type="predicted"/>
<dbReference type="InterPro" id="IPR002048">
    <property type="entry name" value="EF_hand_dom"/>
</dbReference>
<dbReference type="CDD" id="cd00051">
    <property type="entry name" value="EFh"/>
    <property type="match status" value="1"/>
</dbReference>
<dbReference type="Gene3D" id="1.10.238.10">
    <property type="entry name" value="EF-hand"/>
    <property type="match status" value="1"/>
</dbReference>
<evidence type="ECO:0000256" key="2">
    <source>
        <dbReference type="ARBA" id="ARBA00022837"/>
    </source>
</evidence>
<feature type="region of interest" description="Disordered" evidence="3">
    <location>
        <begin position="1"/>
        <end position="25"/>
    </location>
</feature>
<dbReference type="SUPFAM" id="SSF47473">
    <property type="entry name" value="EF-hand"/>
    <property type="match status" value="1"/>
</dbReference>
<evidence type="ECO:0000256" key="1">
    <source>
        <dbReference type="ARBA" id="ARBA00022737"/>
    </source>
</evidence>
<evidence type="ECO:0000259" key="4">
    <source>
        <dbReference type="PROSITE" id="PS50222"/>
    </source>
</evidence>
<dbReference type="Proteomes" id="UP000183832">
    <property type="component" value="Unassembled WGS sequence"/>
</dbReference>
<reference evidence="5 6" key="1">
    <citation type="submission" date="2015-04" db="EMBL/GenBank/DDBJ databases">
        <authorList>
            <person name="Syromyatnikov M.Y."/>
            <person name="Popov V.N."/>
        </authorList>
    </citation>
    <scope>NUCLEOTIDE SEQUENCE [LARGE SCALE GENOMIC DNA]</scope>
</reference>
<dbReference type="STRING" id="568069.A0A1J1I901"/>
<evidence type="ECO:0000313" key="5">
    <source>
        <dbReference type="EMBL" id="CRK94905.1"/>
    </source>
</evidence>
<dbReference type="InterPro" id="IPR050403">
    <property type="entry name" value="Myosin_RLC"/>
</dbReference>
<protein>
    <submittedName>
        <fullName evidence="5">CLUMA_CG008396, isoform A</fullName>
    </submittedName>
</protein>
<dbReference type="AlphaFoldDB" id="A0A1J1I901"/>
<name>A0A1J1I901_9DIPT</name>
<keyword evidence="2" id="KW-0106">Calcium</keyword>
<gene>
    <name evidence="5" type="ORF">CLUMA_CG008396</name>
</gene>
<organism evidence="5 6">
    <name type="scientific">Clunio marinus</name>
    <dbReference type="NCBI Taxonomy" id="568069"/>
    <lineage>
        <taxon>Eukaryota</taxon>
        <taxon>Metazoa</taxon>
        <taxon>Ecdysozoa</taxon>
        <taxon>Arthropoda</taxon>
        <taxon>Hexapoda</taxon>
        <taxon>Insecta</taxon>
        <taxon>Pterygota</taxon>
        <taxon>Neoptera</taxon>
        <taxon>Endopterygota</taxon>
        <taxon>Diptera</taxon>
        <taxon>Nematocera</taxon>
        <taxon>Chironomoidea</taxon>
        <taxon>Chironomidae</taxon>
        <taxon>Clunio</taxon>
    </lineage>
</organism>
<dbReference type="GO" id="GO:0005509">
    <property type="term" value="F:calcium ion binding"/>
    <property type="evidence" value="ECO:0007669"/>
    <property type="project" value="InterPro"/>
</dbReference>
<sequence length="198" mass="22967">MESKLEKVREFATSEKAYQPPKEVNAKNSADIQDLDEIKLHELRECFNLFDLNNDGFIDANDLRGTFQTMGMEVDDETIQTMMKDASQPMNFDSFAMMMCFKTMDCEPEIVLLEAFSKWDERIQGVISLERILTNITSYNKDRLTIEEAKEALEDAPTVNKPGFKGLQGPTDCWIDYLLWIEKLAGFRKPNMRQYFDT</sequence>
<dbReference type="OrthoDB" id="429467at2759"/>
<dbReference type="SMART" id="SM00054">
    <property type="entry name" value="EFh"/>
    <property type="match status" value="1"/>
</dbReference>
<dbReference type="InterPro" id="IPR011992">
    <property type="entry name" value="EF-hand-dom_pair"/>
</dbReference>
<evidence type="ECO:0000256" key="3">
    <source>
        <dbReference type="SAM" id="MobiDB-lite"/>
    </source>
</evidence>
<dbReference type="PROSITE" id="PS00018">
    <property type="entry name" value="EF_HAND_1"/>
    <property type="match status" value="1"/>
</dbReference>
<dbReference type="InterPro" id="IPR018247">
    <property type="entry name" value="EF_Hand_1_Ca_BS"/>
</dbReference>
<feature type="domain" description="EF-hand" evidence="4">
    <location>
        <begin position="38"/>
        <end position="73"/>
    </location>
</feature>
<accession>A0A1J1I901</accession>
<dbReference type="EMBL" id="CVRI01000040">
    <property type="protein sequence ID" value="CRK94905.1"/>
    <property type="molecule type" value="Genomic_DNA"/>
</dbReference>
<evidence type="ECO:0000313" key="6">
    <source>
        <dbReference type="Proteomes" id="UP000183832"/>
    </source>
</evidence>
<keyword evidence="6" id="KW-1185">Reference proteome</keyword>